<reference evidence="2 3" key="1">
    <citation type="journal article" date="2021" name="Arch. Microbiol.">
        <title>Thalassobius aquimarinus sp. nov., isolated from the Sea of Japan seashore.</title>
        <authorList>
            <person name="Kurilenko V.V."/>
            <person name="Romanenko L.A."/>
            <person name="Chernysheva N.Y."/>
            <person name="Velansky P.V."/>
            <person name="Tekutyeva L.A."/>
            <person name="Isaeva M.P."/>
            <person name="Mikhailov V.V."/>
        </authorList>
    </citation>
    <scope>NUCLEOTIDE SEQUENCE [LARGE SCALE GENOMIC DNA]</scope>
    <source>
        <strain evidence="2 3">KMM 8518</strain>
    </source>
</reference>
<keyword evidence="3" id="KW-1185">Reference proteome</keyword>
<evidence type="ECO:0000313" key="3">
    <source>
        <dbReference type="Proteomes" id="UP001195941"/>
    </source>
</evidence>
<feature type="signal peptide" evidence="1">
    <location>
        <begin position="1"/>
        <end position="26"/>
    </location>
</feature>
<feature type="chain" id="PRO_5046275537" evidence="1">
    <location>
        <begin position="27"/>
        <end position="370"/>
    </location>
</feature>
<comment type="caution">
    <text evidence="2">The sequence shown here is derived from an EMBL/GenBank/DDBJ whole genome shotgun (WGS) entry which is preliminary data.</text>
</comment>
<dbReference type="RefSeq" id="WP_212701294.1">
    <property type="nucleotide sequence ID" value="NZ_JADMKU010000009.1"/>
</dbReference>
<dbReference type="SUPFAM" id="SSF82185">
    <property type="entry name" value="Histone H3 K4-specific methyltransferase SET7/9 N-terminal domain"/>
    <property type="match status" value="1"/>
</dbReference>
<dbReference type="EMBL" id="JADMKU010000009">
    <property type="protein sequence ID" value="MBR9651777.1"/>
    <property type="molecule type" value="Genomic_DNA"/>
</dbReference>
<keyword evidence="1" id="KW-0732">Signal</keyword>
<protein>
    <submittedName>
        <fullName evidence="2">Uncharacterized protein</fullName>
    </submittedName>
</protein>
<proteinExistence type="predicted"/>
<name>A0ABS5HS38_9RHOB</name>
<dbReference type="Proteomes" id="UP001195941">
    <property type="component" value="Unassembled WGS sequence"/>
</dbReference>
<sequence length="370" mass="40562">MIKILMVRKAIAQIVLLTGLAGPAFAGVVAEPCWRQICAGMPIKDVTRALRDMDFRVDHNRLERLLQRILPWGGAFDFEQYAFHISARDGDSQVDLGFVRFPSGRKRLYTLTAKRTFQGKETPVAEAISILQSEIGVTVGSVGSPETMVWKDWPATQFDKRERSRLDIRWNHKGGPSHAFSHAISGVILTEDHAVTEEGRLTSATDIDRLRAHSSSVAFTALTEVALEASAAWKTTNADWLADAKTGCRLWNNFPQGGNEAVQWNGACDADGLATGAGIASWSDHYGSLYETDEGEFEGGKLNGAATILVGKDYEEKTRFEGSFKDNLPNGFGTLERDGQTYAGNWIDGCLGVGPHSVAFFTHRDSCSPF</sequence>
<evidence type="ECO:0000313" key="2">
    <source>
        <dbReference type="EMBL" id="MBR9651777.1"/>
    </source>
</evidence>
<gene>
    <name evidence="2" type="ORF">IT775_11655</name>
</gene>
<evidence type="ECO:0000256" key="1">
    <source>
        <dbReference type="SAM" id="SignalP"/>
    </source>
</evidence>
<accession>A0ABS5HS38</accession>
<organism evidence="2 3">
    <name type="scientific">Thalassovita aquimarina</name>
    <dbReference type="NCBI Taxonomy" id="2785917"/>
    <lineage>
        <taxon>Bacteria</taxon>
        <taxon>Pseudomonadati</taxon>
        <taxon>Pseudomonadota</taxon>
        <taxon>Alphaproteobacteria</taxon>
        <taxon>Rhodobacterales</taxon>
        <taxon>Roseobacteraceae</taxon>
        <taxon>Thalassovita</taxon>
    </lineage>
</organism>